<name>A0A5B8RU93_9BURK</name>
<evidence type="ECO:0000313" key="2">
    <source>
        <dbReference type="EMBL" id="QEA12663.1"/>
    </source>
</evidence>
<dbReference type="RefSeq" id="WP_146912258.1">
    <property type="nucleotide sequence ID" value="NZ_CP042344.1"/>
</dbReference>
<gene>
    <name evidence="2" type="ORF">FOZ74_06250</name>
</gene>
<sequence length="240" mass="26565">MSPTLLQRARQLALCACLPLVALAAPACRTPAQASADAGEPWLAASWQSRADGRWHYVLTQSGRITRLDGCTLQPLAQERESGPWEQLALSSDGRWLLAASSRRPELQVFDARLRPVKSLPVQRLDGQQPSGVLQVLDMPARRSFIIAFSQLRELWELSYDPQAEPVFDGLVHDYRMGEGLAQPGLLHPRRTPLPAPATALRLAGDCCRVLVRHAQAPQTWDVIHLDVRRKVGERPAAPD</sequence>
<reference evidence="2 3" key="1">
    <citation type="submission" date="2019-07" db="EMBL/GenBank/DDBJ databases">
        <title>Complete genome sequence of Comamonas sp. NLF 7-7 isolated from livestock.</title>
        <authorList>
            <person name="Kim D.H."/>
            <person name="Kim J.G."/>
        </authorList>
    </citation>
    <scope>NUCLEOTIDE SEQUENCE [LARGE SCALE GENOMIC DNA]</scope>
    <source>
        <strain evidence="2 3">NLF 7-7</strain>
    </source>
</reference>
<dbReference type="SUPFAM" id="SSF51004">
    <property type="entry name" value="C-terminal (heme d1) domain of cytochrome cd1-nitrite reductase"/>
    <property type="match status" value="1"/>
</dbReference>
<dbReference type="OrthoDB" id="5290932at2"/>
<evidence type="ECO:0000313" key="3">
    <source>
        <dbReference type="Proteomes" id="UP000321199"/>
    </source>
</evidence>
<organism evidence="2 3">
    <name type="scientific">Comamonas flocculans</name>
    <dbReference type="NCBI Taxonomy" id="2597701"/>
    <lineage>
        <taxon>Bacteria</taxon>
        <taxon>Pseudomonadati</taxon>
        <taxon>Pseudomonadota</taxon>
        <taxon>Betaproteobacteria</taxon>
        <taxon>Burkholderiales</taxon>
        <taxon>Comamonadaceae</taxon>
        <taxon>Comamonas</taxon>
    </lineage>
</organism>
<feature type="signal peptide" evidence="1">
    <location>
        <begin position="1"/>
        <end position="24"/>
    </location>
</feature>
<dbReference type="InterPro" id="IPR003143">
    <property type="entry name" value="Cyt_cd1_C_sf"/>
</dbReference>
<protein>
    <recommendedName>
        <fullName evidence="4">WD40 repeat domain-containing protein</fullName>
    </recommendedName>
</protein>
<dbReference type="InterPro" id="IPR011048">
    <property type="entry name" value="Haem_d1_sf"/>
</dbReference>
<dbReference type="Gene3D" id="2.140.10.20">
    <property type="entry name" value="C-terminal (heme d1) domain of cytochrome cd1-nitrite reductase"/>
    <property type="match status" value="1"/>
</dbReference>
<accession>A0A5B8RU93</accession>
<dbReference type="Pfam" id="PF02239">
    <property type="entry name" value="Cytochrom_D1"/>
    <property type="match status" value="1"/>
</dbReference>
<dbReference type="Proteomes" id="UP000321199">
    <property type="component" value="Chromosome"/>
</dbReference>
<keyword evidence="1" id="KW-0732">Signal</keyword>
<dbReference type="AlphaFoldDB" id="A0A5B8RU93"/>
<evidence type="ECO:0000256" key="1">
    <source>
        <dbReference type="SAM" id="SignalP"/>
    </source>
</evidence>
<evidence type="ECO:0008006" key="4">
    <source>
        <dbReference type="Google" id="ProtNLM"/>
    </source>
</evidence>
<keyword evidence="3" id="KW-1185">Reference proteome</keyword>
<dbReference type="EMBL" id="CP042344">
    <property type="protein sequence ID" value="QEA12663.1"/>
    <property type="molecule type" value="Genomic_DNA"/>
</dbReference>
<dbReference type="KEGG" id="cof:FOZ74_06250"/>
<feature type="chain" id="PRO_5023149142" description="WD40 repeat domain-containing protein" evidence="1">
    <location>
        <begin position="25"/>
        <end position="240"/>
    </location>
</feature>
<proteinExistence type="predicted"/>